<evidence type="ECO:0000259" key="2">
    <source>
        <dbReference type="Pfam" id="PF08937"/>
    </source>
</evidence>
<comment type="caution">
    <text evidence="3">The sequence shown here is derived from an EMBL/GenBank/DDBJ whole genome shotgun (WGS) entry which is preliminary data.</text>
</comment>
<dbReference type="Proteomes" id="UP001203687">
    <property type="component" value="Unassembled WGS sequence"/>
</dbReference>
<dbReference type="SUPFAM" id="SSF52206">
    <property type="entry name" value="Hypothetical protein MTH538"/>
    <property type="match status" value="1"/>
</dbReference>
<organism evidence="3 4">
    <name type="scientific">Psychroserpens algicola</name>
    <dbReference type="NCBI Taxonomy" id="1719034"/>
    <lineage>
        <taxon>Bacteria</taxon>
        <taxon>Pseudomonadati</taxon>
        <taxon>Bacteroidota</taxon>
        <taxon>Flavobacteriia</taxon>
        <taxon>Flavobacteriales</taxon>
        <taxon>Flavobacteriaceae</taxon>
        <taxon>Psychroserpens</taxon>
    </lineage>
</organism>
<evidence type="ECO:0000256" key="1">
    <source>
        <dbReference type="SAM" id="MobiDB-lite"/>
    </source>
</evidence>
<evidence type="ECO:0000313" key="4">
    <source>
        <dbReference type="Proteomes" id="UP001203687"/>
    </source>
</evidence>
<keyword evidence="4" id="KW-1185">Reference proteome</keyword>
<dbReference type="InterPro" id="IPR036490">
    <property type="entry name" value="ThsB_TIR-like_sf"/>
</dbReference>
<feature type="compositionally biased region" description="Polar residues" evidence="1">
    <location>
        <begin position="147"/>
        <end position="159"/>
    </location>
</feature>
<feature type="domain" description="Thoeris protein ThsB TIR-like" evidence="2">
    <location>
        <begin position="8"/>
        <end position="103"/>
    </location>
</feature>
<dbReference type="Pfam" id="PF08937">
    <property type="entry name" value="ThsB_TIR"/>
    <property type="match status" value="1"/>
</dbReference>
<dbReference type="EMBL" id="JALPQF010000001">
    <property type="protein sequence ID" value="MCK8479070.1"/>
    <property type="molecule type" value="Genomic_DNA"/>
</dbReference>
<sequence length="159" mass="18425">MSKEKNVFISHHNVDEKHIQNLKNLISGKGYSLKNSSIDSTKSNQANNSDYIKRLLRLRIQWAGKFVVLIGKNTHTRDWVNWEIEQAHKKGKKIIGIYLNGLNEKVKLPEKLDKYGHEVIPWYSEKIIGALENDNRTPEWCDPDGSPRQSPWKKNTSDC</sequence>
<evidence type="ECO:0000313" key="3">
    <source>
        <dbReference type="EMBL" id="MCK8479070.1"/>
    </source>
</evidence>
<dbReference type="InterPro" id="IPR015032">
    <property type="entry name" value="ThsB__TIR-like_domain"/>
</dbReference>
<feature type="region of interest" description="Disordered" evidence="1">
    <location>
        <begin position="138"/>
        <end position="159"/>
    </location>
</feature>
<proteinExistence type="predicted"/>
<accession>A0ABT0H3W9</accession>
<gene>
    <name evidence="3" type="ORF">MUY34_00480</name>
</gene>
<protein>
    <submittedName>
        <fullName evidence="3">TIR domain-containing protein</fullName>
    </submittedName>
</protein>
<reference evidence="3" key="1">
    <citation type="submission" date="2022-04" db="EMBL/GenBank/DDBJ databases">
        <authorList>
            <person name="Ren T."/>
        </authorList>
    </citation>
    <scope>NUCLEOTIDE SEQUENCE</scope>
    <source>
        <strain evidence="3">F63249</strain>
    </source>
</reference>
<dbReference type="Gene3D" id="3.40.50.9200">
    <property type="entry name" value="Hypothetical protein MTH538"/>
    <property type="match status" value="1"/>
</dbReference>
<name>A0ABT0H3W9_9FLAO</name>
<dbReference type="RefSeq" id="WP_248411506.1">
    <property type="nucleotide sequence ID" value="NZ_JALPQF010000001.1"/>
</dbReference>